<accession>A0AAE3U600</accession>
<comment type="caution">
    <text evidence="4">The sequence shown here is derived from an EMBL/GenBank/DDBJ whole genome shotgun (WGS) entry which is preliminary data.</text>
</comment>
<feature type="compositionally biased region" description="Polar residues" evidence="2">
    <location>
        <begin position="610"/>
        <end position="619"/>
    </location>
</feature>
<keyword evidence="5" id="KW-1185">Reference proteome</keyword>
<evidence type="ECO:0000313" key="4">
    <source>
        <dbReference type="EMBL" id="MDI7924599.1"/>
    </source>
</evidence>
<evidence type="ECO:0000313" key="5">
    <source>
        <dbReference type="Proteomes" id="UP001161580"/>
    </source>
</evidence>
<dbReference type="PANTHER" id="PTHR37813">
    <property type="entry name" value="FELS-2 PROPHAGE PROTEIN"/>
    <property type="match status" value="1"/>
</dbReference>
<feature type="region of interest" description="Disordered" evidence="2">
    <location>
        <begin position="600"/>
        <end position="619"/>
    </location>
</feature>
<reference evidence="4" key="1">
    <citation type="submission" date="2022-03" db="EMBL/GenBank/DDBJ databases">
        <title>Fererhizobium litorale gen. nov., sp. nov., isolated from sandy sediments of the Sea of Japan seashore.</title>
        <authorList>
            <person name="Romanenko L."/>
            <person name="Kurilenko V."/>
            <person name="Otstavnykh N."/>
            <person name="Svetashev V."/>
            <person name="Tekutyeva L."/>
            <person name="Isaeva M."/>
            <person name="Mikhailov V."/>
        </authorList>
    </citation>
    <scope>NUCLEOTIDE SEQUENCE</scope>
    <source>
        <strain evidence="4">KMM 9576</strain>
    </source>
</reference>
<organism evidence="4 5">
    <name type="scientific">Ferirhizobium litorale</name>
    <dbReference type="NCBI Taxonomy" id="2927786"/>
    <lineage>
        <taxon>Bacteria</taxon>
        <taxon>Pseudomonadati</taxon>
        <taxon>Pseudomonadota</taxon>
        <taxon>Alphaproteobacteria</taxon>
        <taxon>Hyphomicrobiales</taxon>
        <taxon>Rhizobiaceae</taxon>
        <taxon>Ferirhizobium</taxon>
    </lineage>
</organism>
<keyword evidence="1" id="KW-1188">Viral release from host cell</keyword>
<name>A0AAE3U600_9HYPH</name>
<dbReference type="EMBL" id="JALDYZ010000016">
    <property type="protein sequence ID" value="MDI7924599.1"/>
    <property type="molecule type" value="Genomic_DNA"/>
</dbReference>
<evidence type="ECO:0000256" key="1">
    <source>
        <dbReference type="ARBA" id="ARBA00022612"/>
    </source>
</evidence>
<gene>
    <name evidence="4" type="ORF">MRS75_21275</name>
</gene>
<protein>
    <submittedName>
        <fullName evidence="4">Phage tail tape measure protein</fullName>
    </submittedName>
</protein>
<evidence type="ECO:0000256" key="2">
    <source>
        <dbReference type="SAM" id="MobiDB-lite"/>
    </source>
</evidence>
<proteinExistence type="predicted"/>
<dbReference type="Proteomes" id="UP001161580">
    <property type="component" value="Unassembled WGS sequence"/>
</dbReference>
<feature type="domain" description="Phage tail tape measure protein" evidence="3">
    <location>
        <begin position="120"/>
        <end position="289"/>
    </location>
</feature>
<dbReference type="InterPro" id="IPR010090">
    <property type="entry name" value="Phage_tape_meas"/>
</dbReference>
<dbReference type="AlphaFoldDB" id="A0AAE3U600"/>
<dbReference type="RefSeq" id="WP_311794669.1">
    <property type="nucleotide sequence ID" value="NZ_JALDYZ010000016.1"/>
</dbReference>
<dbReference type="PANTHER" id="PTHR37813:SF1">
    <property type="entry name" value="FELS-2 PROPHAGE PROTEIN"/>
    <property type="match status" value="1"/>
</dbReference>
<feature type="region of interest" description="Disordered" evidence="2">
    <location>
        <begin position="448"/>
        <end position="516"/>
    </location>
</feature>
<dbReference type="NCBIfam" id="TIGR01760">
    <property type="entry name" value="tape_meas_TP901"/>
    <property type="match status" value="1"/>
</dbReference>
<sequence length="619" mass="64985">MTRTVEAQLRISAIDKTGQVLKGVAGKLGEVNRRAAALNRQQGVLARGSQAAYGAMLRYAAPAALAYGAKRAVTDFAAVERQMTRIGITADASAQEVSDAFATLQTETKKLALPVEQGITALDTMVASGMTLKEAMAFLPSVLATAQASGAATEDIANTGLKAASALKIEAGQLQRAFDIMVIGGKAGQFELKDMAQYIPGLANSFASLGYTGEEGLKQLVAILQTIREDTGDASSAATQAQNIFGKMFSEETGKKFANFGIDLRKEMQAAARAGEDAVSAFVRISKKVLDGDLSKLPLLFSDQEFRLGMQSLITSPESLQKFIDLMNSSEVDGTVWRDVNKVLGDTQASIDKLSSSWDKLWTSLGKNVARPAVPVMDTLSSTMDYNDTVQTAMEKQGSGFWSWESWKLPFREYAASAGSKSARSELDKLALAGGYSDPEFLRRMRQGPNMQQGPQLPEFPGGGTGAIPVPGERPANLSGLSPLPWSPPRELTPHGRGSSPAFANAGGLPTLSVPSSDDFKNALRIDIASLKDSGAEAGQKVADGGREAGKAVEESAAFFKVAGMDVGAALMSAAKMMHDAATKLNGAQIAVVNAGQGRVNADTGRSMPPSANSPGGGG</sequence>
<dbReference type="Pfam" id="PF10145">
    <property type="entry name" value="PhageMin_Tail"/>
    <property type="match status" value="1"/>
</dbReference>
<evidence type="ECO:0000259" key="3">
    <source>
        <dbReference type="Pfam" id="PF10145"/>
    </source>
</evidence>